<keyword evidence="2" id="KW-1277">Toxin-antitoxin system</keyword>
<evidence type="ECO:0000256" key="2">
    <source>
        <dbReference type="ARBA" id="ARBA00022649"/>
    </source>
</evidence>
<protein>
    <recommendedName>
        <fullName evidence="8">PIN domain-containing protein</fullName>
    </recommendedName>
</protein>
<comment type="caution">
    <text evidence="9">The sequence shown here is derived from an EMBL/GenBank/DDBJ whole genome shotgun (WGS) entry which is preliminary data.</text>
</comment>
<feature type="domain" description="PIN" evidence="8">
    <location>
        <begin position="9"/>
        <end position="112"/>
    </location>
</feature>
<dbReference type="Gene3D" id="3.40.50.1010">
    <property type="entry name" value="5'-nuclease"/>
    <property type="match status" value="1"/>
</dbReference>
<dbReference type="AlphaFoldDB" id="A0A561R6V1"/>
<dbReference type="SUPFAM" id="SSF88723">
    <property type="entry name" value="PIN domain-like"/>
    <property type="match status" value="1"/>
</dbReference>
<evidence type="ECO:0000313" key="9">
    <source>
        <dbReference type="EMBL" id="TWF58326.1"/>
    </source>
</evidence>
<name>A0A561R6V1_9HYPH</name>
<evidence type="ECO:0000256" key="3">
    <source>
        <dbReference type="ARBA" id="ARBA00022722"/>
    </source>
</evidence>
<keyword evidence="3" id="KW-0540">Nuclease</keyword>
<sequence>MSAARRVHRQEAGFQAFMQKFRTADAYLSAITIMEIRFGIQGAFSKDAKFAADLDRWLNEDLLIDFAGRILPFDAAIALRTGMLPTPGRRPTSDAMIAATALQHGLTMVTRNLADFSPFSVSCLDPWNFKG</sequence>
<comment type="similarity">
    <text evidence="7">Belongs to the PINc/VapC protein family.</text>
</comment>
<dbReference type="Pfam" id="PF01850">
    <property type="entry name" value="PIN"/>
    <property type="match status" value="1"/>
</dbReference>
<keyword evidence="10" id="KW-1185">Reference proteome</keyword>
<dbReference type="PANTHER" id="PTHR33653">
    <property type="entry name" value="RIBONUCLEASE VAPC2"/>
    <property type="match status" value="1"/>
</dbReference>
<keyword evidence="6" id="KW-0460">Magnesium</keyword>
<dbReference type="InterPro" id="IPR002716">
    <property type="entry name" value="PIN_dom"/>
</dbReference>
<accession>A0A561R6V1</accession>
<evidence type="ECO:0000256" key="5">
    <source>
        <dbReference type="ARBA" id="ARBA00022801"/>
    </source>
</evidence>
<organism evidence="9 10">
    <name type="scientific">Neorhizobium alkalisoli</name>
    <dbReference type="NCBI Taxonomy" id="528178"/>
    <lineage>
        <taxon>Bacteria</taxon>
        <taxon>Pseudomonadati</taxon>
        <taxon>Pseudomonadota</taxon>
        <taxon>Alphaproteobacteria</taxon>
        <taxon>Hyphomicrobiales</taxon>
        <taxon>Rhizobiaceae</taxon>
        <taxon>Rhizobium/Agrobacterium group</taxon>
        <taxon>Neorhizobium</taxon>
    </lineage>
</organism>
<evidence type="ECO:0000256" key="1">
    <source>
        <dbReference type="ARBA" id="ARBA00001946"/>
    </source>
</evidence>
<dbReference type="Proteomes" id="UP000320653">
    <property type="component" value="Unassembled WGS sequence"/>
</dbReference>
<dbReference type="EMBL" id="VIWP01000001">
    <property type="protein sequence ID" value="TWF58326.1"/>
    <property type="molecule type" value="Genomic_DNA"/>
</dbReference>
<evidence type="ECO:0000256" key="6">
    <source>
        <dbReference type="ARBA" id="ARBA00022842"/>
    </source>
</evidence>
<evidence type="ECO:0000256" key="4">
    <source>
        <dbReference type="ARBA" id="ARBA00022723"/>
    </source>
</evidence>
<reference evidence="9 10" key="1">
    <citation type="submission" date="2019-06" db="EMBL/GenBank/DDBJ databases">
        <title>Sorghum-associated microbial communities from plants grown in Nebraska, USA.</title>
        <authorList>
            <person name="Schachtman D."/>
        </authorList>
    </citation>
    <scope>NUCLEOTIDE SEQUENCE [LARGE SCALE GENOMIC DNA]</scope>
    <source>
        <strain evidence="9 10">1225</strain>
    </source>
</reference>
<comment type="cofactor">
    <cofactor evidence="1">
        <name>Mg(2+)</name>
        <dbReference type="ChEBI" id="CHEBI:18420"/>
    </cofactor>
</comment>
<keyword evidence="5" id="KW-0378">Hydrolase</keyword>
<dbReference type="CDD" id="cd18746">
    <property type="entry name" value="PIN_VapC4-5_FitB-like"/>
    <property type="match status" value="1"/>
</dbReference>
<dbReference type="GO" id="GO:0046872">
    <property type="term" value="F:metal ion binding"/>
    <property type="evidence" value="ECO:0007669"/>
    <property type="project" value="UniProtKB-KW"/>
</dbReference>
<gene>
    <name evidence="9" type="ORF">FHW37_101130</name>
</gene>
<evidence type="ECO:0000256" key="7">
    <source>
        <dbReference type="ARBA" id="ARBA00038093"/>
    </source>
</evidence>
<dbReference type="GO" id="GO:0016787">
    <property type="term" value="F:hydrolase activity"/>
    <property type="evidence" value="ECO:0007669"/>
    <property type="project" value="UniProtKB-KW"/>
</dbReference>
<evidence type="ECO:0000259" key="8">
    <source>
        <dbReference type="Pfam" id="PF01850"/>
    </source>
</evidence>
<evidence type="ECO:0000313" key="10">
    <source>
        <dbReference type="Proteomes" id="UP000320653"/>
    </source>
</evidence>
<dbReference type="InterPro" id="IPR050556">
    <property type="entry name" value="Type_II_TA_system_RNase"/>
</dbReference>
<dbReference type="PANTHER" id="PTHR33653:SF1">
    <property type="entry name" value="RIBONUCLEASE VAPC2"/>
    <property type="match status" value="1"/>
</dbReference>
<dbReference type="GO" id="GO:0004518">
    <property type="term" value="F:nuclease activity"/>
    <property type="evidence" value="ECO:0007669"/>
    <property type="project" value="UniProtKB-KW"/>
</dbReference>
<keyword evidence="4" id="KW-0479">Metal-binding</keyword>
<proteinExistence type="inferred from homology"/>
<dbReference type="InterPro" id="IPR029060">
    <property type="entry name" value="PIN-like_dom_sf"/>
</dbReference>